<gene>
    <name evidence="5" type="ORF">EG799_06890</name>
</gene>
<dbReference type="SUPFAM" id="SSF63737">
    <property type="entry name" value="Leukotriene A4 hydrolase N-terminal domain"/>
    <property type="match status" value="1"/>
</dbReference>
<feature type="binding site" evidence="2">
    <location>
        <position position="331"/>
    </location>
    <ligand>
        <name>Zn(2+)</name>
        <dbReference type="ChEBI" id="CHEBI:29105"/>
        <note>catalytic</note>
    </ligand>
</feature>
<organism evidence="5 6">
    <name type="scientific">Aurantiacibacter spongiae</name>
    <dbReference type="NCBI Taxonomy" id="2488860"/>
    <lineage>
        <taxon>Bacteria</taxon>
        <taxon>Pseudomonadati</taxon>
        <taxon>Pseudomonadota</taxon>
        <taxon>Alphaproteobacteria</taxon>
        <taxon>Sphingomonadales</taxon>
        <taxon>Erythrobacteraceae</taxon>
        <taxon>Aurantiacibacter</taxon>
    </lineage>
</organism>
<dbReference type="PANTHER" id="PTHR45726:SF3">
    <property type="entry name" value="LEUKOTRIENE A-4 HYDROLASE"/>
    <property type="match status" value="1"/>
</dbReference>
<keyword evidence="2" id="KW-0479">Metal-binding</keyword>
<accession>A0A3N5CSP0</accession>
<comment type="cofactor">
    <cofactor evidence="2">
        <name>Zn(2+)</name>
        <dbReference type="ChEBI" id="CHEBI:29105"/>
    </cofactor>
    <text evidence="2">Binds 1 zinc ion per subunit.</text>
</comment>
<keyword evidence="3" id="KW-0732">Signal</keyword>
<evidence type="ECO:0000256" key="2">
    <source>
        <dbReference type="PIRSR" id="PIRSR634015-3"/>
    </source>
</evidence>
<dbReference type="InterPro" id="IPR034015">
    <property type="entry name" value="M1_LTA4H"/>
</dbReference>
<feature type="chain" id="PRO_5018179351" evidence="3">
    <location>
        <begin position="24"/>
        <end position="575"/>
    </location>
</feature>
<dbReference type="OrthoDB" id="9814383at2"/>
<dbReference type="Proteomes" id="UP000275232">
    <property type="component" value="Unassembled WGS sequence"/>
</dbReference>
<dbReference type="Gene3D" id="1.10.390.10">
    <property type="entry name" value="Neutral Protease Domain 2"/>
    <property type="match status" value="1"/>
</dbReference>
<feature type="active site" description="Proton acceptor" evidence="1">
    <location>
        <position position="332"/>
    </location>
</feature>
<sequence>MTLRQLTIVLAAGASALAASVCAQEHAPPLAERTGESDLPLEGARAGEHIEHASLSILVDPAHRQIAGAILYRIVATAPLDRLALDLDPRFAISDVSVDDTAIAPGRWRNPDGLLTIDLPRPLAAGDTAILALRYRGAPHVAANPPWEGGMTWSETPDGQPWIASTVQGEGCDLFWPCIDSSAHRIDTMDLLVTVPEALTAAGNGRLIGTTDNDDGTRTFHWRARNPSNYGIALQIAPYELARRDYASRFGNIVPIRFWHLPGHDDGVNRLLGEMEDFLAFFESTVGPYPFADEKAGIAETPHLGMEHQTINAYGNGFARDPLGYDWLLHHEFAHEWFGNQLTHASINHMWLHEGLGTWMQPLYLERTRGRMQYDAEMWRYRTQIASRVPLVSPDAVRPDYNDSDAGWGTDIYYKGAWVLHTLRHLVGDEVLFPAITRLVYGTDDPRPGAIRPVTRTTDDFRRILEDKSGRDLRWFFDAYFTRADLPRLASAREGGDLLLEWQTPSRYPFEMPVEVEIDGNRVSVPMTGGRAKLALDSGDRHVLLDPDNRILRADDAIAAWRAAQEERREAAAAE</sequence>
<dbReference type="GO" id="GO:0008237">
    <property type="term" value="F:metallopeptidase activity"/>
    <property type="evidence" value="ECO:0007669"/>
    <property type="project" value="InterPro"/>
</dbReference>
<name>A0A3N5CSP0_9SPHN</name>
<dbReference type="SUPFAM" id="SSF55486">
    <property type="entry name" value="Metalloproteases ('zincins'), catalytic domain"/>
    <property type="match status" value="1"/>
</dbReference>
<dbReference type="InterPro" id="IPR042097">
    <property type="entry name" value="Aminopeptidase_N-like_N_sf"/>
</dbReference>
<evidence type="ECO:0000259" key="4">
    <source>
        <dbReference type="Pfam" id="PF01433"/>
    </source>
</evidence>
<comment type="caution">
    <text evidence="5">The sequence shown here is derived from an EMBL/GenBank/DDBJ whole genome shotgun (WGS) entry which is preliminary data.</text>
</comment>
<dbReference type="RefSeq" id="WP_123879749.1">
    <property type="nucleotide sequence ID" value="NZ_RPFZ01000001.1"/>
</dbReference>
<feature type="binding site" evidence="2">
    <location>
        <position position="335"/>
    </location>
    <ligand>
        <name>Zn(2+)</name>
        <dbReference type="ChEBI" id="CHEBI:29105"/>
        <note>catalytic</note>
    </ligand>
</feature>
<dbReference type="Gene3D" id="2.60.40.1730">
    <property type="entry name" value="tricorn interacting facor f3 domain"/>
    <property type="match status" value="1"/>
</dbReference>
<feature type="signal peptide" evidence="3">
    <location>
        <begin position="1"/>
        <end position="23"/>
    </location>
</feature>
<dbReference type="EMBL" id="RPFZ01000001">
    <property type="protein sequence ID" value="RPF71366.1"/>
    <property type="molecule type" value="Genomic_DNA"/>
</dbReference>
<dbReference type="InterPro" id="IPR014782">
    <property type="entry name" value="Peptidase_M1_dom"/>
</dbReference>
<evidence type="ECO:0000313" key="6">
    <source>
        <dbReference type="Proteomes" id="UP000275232"/>
    </source>
</evidence>
<protein>
    <submittedName>
        <fullName evidence="5">M1 family peptidase</fullName>
    </submittedName>
</protein>
<dbReference type="PANTHER" id="PTHR45726">
    <property type="entry name" value="LEUKOTRIENE A-4 HYDROLASE"/>
    <property type="match status" value="1"/>
</dbReference>
<dbReference type="CDD" id="cd09603">
    <property type="entry name" value="M1_APN_like"/>
    <property type="match status" value="1"/>
</dbReference>
<evidence type="ECO:0000256" key="1">
    <source>
        <dbReference type="PIRSR" id="PIRSR634015-1"/>
    </source>
</evidence>
<feature type="binding site" evidence="2">
    <location>
        <position position="354"/>
    </location>
    <ligand>
        <name>Zn(2+)</name>
        <dbReference type="ChEBI" id="CHEBI:29105"/>
        <note>catalytic</note>
    </ligand>
</feature>
<feature type="domain" description="Peptidase M1 membrane alanine aminopeptidase" evidence="4">
    <location>
        <begin position="329"/>
        <end position="480"/>
    </location>
</feature>
<feature type="active site" description="Proton donor" evidence="1">
    <location>
        <position position="413"/>
    </location>
</feature>
<evidence type="ECO:0000313" key="5">
    <source>
        <dbReference type="EMBL" id="RPF71366.1"/>
    </source>
</evidence>
<dbReference type="Pfam" id="PF01433">
    <property type="entry name" value="Peptidase_M1"/>
    <property type="match status" value="1"/>
</dbReference>
<reference evidence="5 6" key="1">
    <citation type="submission" date="2018-11" db="EMBL/GenBank/DDBJ databases">
        <title>Erythrobacter spongiae sp. nov., isolated from a marine sponge.</title>
        <authorList>
            <person name="Zhuang L."/>
            <person name="Luo L."/>
        </authorList>
    </citation>
    <scope>NUCLEOTIDE SEQUENCE [LARGE SCALE GENOMIC DNA]</scope>
    <source>
        <strain evidence="5 6">HN-E23</strain>
    </source>
</reference>
<keyword evidence="2" id="KW-0862">Zinc</keyword>
<proteinExistence type="predicted"/>
<evidence type="ECO:0000256" key="3">
    <source>
        <dbReference type="SAM" id="SignalP"/>
    </source>
</evidence>
<dbReference type="InterPro" id="IPR027268">
    <property type="entry name" value="Peptidase_M4/M1_CTD_sf"/>
</dbReference>
<dbReference type="GO" id="GO:0008270">
    <property type="term" value="F:zinc ion binding"/>
    <property type="evidence" value="ECO:0007669"/>
    <property type="project" value="InterPro"/>
</dbReference>
<dbReference type="AlphaFoldDB" id="A0A3N5CSP0"/>
<keyword evidence="6" id="KW-1185">Reference proteome</keyword>